<name>A0A644SQ69_9ZZZZ</name>
<accession>A0A644SQ69</accession>
<proteinExistence type="predicted"/>
<evidence type="ECO:0000313" key="1">
    <source>
        <dbReference type="EMBL" id="MPL56808.1"/>
    </source>
</evidence>
<organism evidence="1">
    <name type="scientific">bioreactor metagenome</name>
    <dbReference type="NCBI Taxonomy" id="1076179"/>
    <lineage>
        <taxon>unclassified sequences</taxon>
        <taxon>metagenomes</taxon>
        <taxon>ecological metagenomes</taxon>
    </lineage>
</organism>
<sequence>MNALEFLKSLNSTTDKINRSINPLKLNEWLPKINTGIAFNELMKGMSYHNNFIHNDLLELSKRVSWNYDFNKTVMSQLNNSMAMDINNAIFDKINSVGYWGNIAKLSLINGSQIFIDDDELFVSEIIENNIDVINDNIQLIENNPLEFFNHLFQAIKTYIDKNPSIKYSSQFVIWLIGYILLPIVIVKLTQNTNEKPTVNQIFNSYTINNYSTENINFKVNCKSISLKNLPRDNSKSVYNLSKNDKVKILKDSLKWAFVMKENSVETGWIRKEFLDLKK</sequence>
<dbReference type="Gene3D" id="2.30.30.40">
    <property type="entry name" value="SH3 Domains"/>
    <property type="match status" value="1"/>
</dbReference>
<protein>
    <submittedName>
        <fullName evidence="1">Uncharacterized protein</fullName>
    </submittedName>
</protein>
<gene>
    <name evidence="1" type="ORF">SDC9_02298</name>
</gene>
<reference evidence="1" key="1">
    <citation type="submission" date="2019-08" db="EMBL/GenBank/DDBJ databases">
        <authorList>
            <person name="Kucharzyk K."/>
            <person name="Murdoch R.W."/>
            <person name="Higgins S."/>
            <person name="Loffler F."/>
        </authorList>
    </citation>
    <scope>NUCLEOTIDE SEQUENCE</scope>
</reference>
<comment type="caution">
    <text evidence="1">The sequence shown here is derived from an EMBL/GenBank/DDBJ whole genome shotgun (WGS) entry which is preliminary data.</text>
</comment>
<dbReference type="AlphaFoldDB" id="A0A644SQ69"/>
<dbReference type="EMBL" id="VSSQ01000003">
    <property type="protein sequence ID" value="MPL56808.1"/>
    <property type="molecule type" value="Genomic_DNA"/>
</dbReference>